<dbReference type="GO" id="GO:0005789">
    <property type="term" value="C:endoplasmic reticulum membrane"/>
    <property type="evidence" value="ECO:0007669"/>
    <property type="project" value="UniProtKB-SubCell"/>
</dbReference>
<reference evidence="11 12" key="1">
    <citation type="submission" date="2014-04" db="EMBL/GenBank/DDBJ databases">
        <title>Evolutionary Origins and Diversification of the Mycorrhizal Mutualists.</title>
        <authorList>
            <consortium name="DOE Joint Genome Institute"/>
            <consortium name="Mycorrhizal Genomics Consortium"/>
            <person name="Kohler A."/>
            <person name="Kuo A."/>
            <person name="Nagy L.G."/>
            <person name="Floudas D."/>
            <person name="Copeland A."/>
            <person name="Barry K.W."/>
            <person name="Cichocki N."/>
            <person name="Veneault-Fourrey C."/>
            <person name="LaButti K."/>
            <person name="Lindquist E.A."/>
            <person name="Lipzen A."/>
            <person name="Lundell T."/>
            <person name="Morin E."/>
            <person name="Murat C."/>
            <person name="Riley R."/>
            <person name="Ohm R."/>
            <person name="Sun H."/>
            <person name="Tunlid A."/>
            <person name="Henrissat B."/>
            <person name="Grigoriev I.V."/>
            <person name="Hibbett D.S."/>
            <person name="Martin F."/>
        </authorList>
    </citation>
    <scope>NUCLEOTIDE SEQUENCE [LARGE SCALE GENOMIC DNA]</scope>
    <source>
        <strain evidence="11 12">FD-317 M1</strain>
    </source>
</reference>
<comment type="function">
    <text evidence="10">Required for proper folding and/or the stability of a subset of proteins in the endoplasmic reticulum. Component of glycosylphosphatidylinositol-mannosyltransferase 1 which transfers the first of the 4 mannoses in the GPI-anchor precursors during GPI-anchor biosynthesis. Probably acts by stabilizing the mannosyltransferase GPI14.</text>
</comment>
<dbReference type="OrthoDB" id="5546453at2759"/>
<protein>
    <recommendedName>
        <fullName evidence="10">Protein PBN1</fullName>
    </recommendedName>
</protein>
<evidence type="ECO:0000256" key="9">
    <source>
        <dbReference type="ARBA" id="ARBA00023180"/>
    </source>
</evidence>
<dbReference type="UniPathway" id="UPA00196"/>
<dbReference type="InterPro" id="IPR013233">
    <property type="entry name" value="PIG-X/PBN1"/>
</dbReference>
<dbReference type="HOGENOM" id="CLU_100668_0_0_1"/>
<proteinExistence type="inferred from homology"/>
<sequence>MAVRTSSSISPQFGFHRTFTTSIIPGDSNWASLVDESQCSVHLHYKFPVLVFVDPYELANYQQSYSFEHYGNANLELPVAAMDPNGTSLLLTLTKSTKSTEFEVKVPFHVRYGQISLSDETHRTAEIAWPLLLLSCPSSVSPQEFSKLVTYSSPPPTEFASLFQGSSLYVPQGFDPDAARKFEVVAAPVGQYADVAQVRLGTAATILAMFFYVAYVLYQAARRLGNQGSATKED</sequence>
<evidence type="ECO:0000256" key="5">
    <source>
        <dbReference type="ARBA" id="ARBA00022692"/>
    </source>
</evidence>
<dbReference type="InterPro" id="IPR040039">
    <property type="entry name" value="PIGX"/>
</dbReference>
<name>A0A0D0BMG9_9AGAR</name>
<comment type="similarity">
    <text evidence="3 10">Belongs to the PIGX family.</text>
</comment>
<keyword evidence="12" id="KW-1185">Reference proteome</keyword>
<evidence type="ECO:0000256" key="4">
    <source>
        <dbReference type="ARBA" id="ARBA00022502"/>
    </source>
</evidence>
<evidence type="ECO:0000313" key="12">
    <source>
        <dbReference type="Proteomes" id="UP000053593"/>
    </source>
</evidence>
<dbReference type="SMART" id="SM00780">
    <property type="entry name" value="PIG-X"/>
    <property type="match status" value="1"/>
</dbReference>
<feature type="transmembrane region" description="Helical" evidence="10">
    <location>
        <begin position="200"/>
        <end position="218"/>
    </location>
</feature>
<evidence type="ECO:0000313" key="11">
    <source>
        <dbReference type="EMBL" id="KIK56066.1"/>
    </source>
</evidence>
<evidence type="ECO:0000256" key="8">
    <source>
        <dbReference type="ARBA" id="ARBA00023136"/>
    </source>
</evidence>
<dbReference type="PANTHER" id="PTHR28650:SF1">
    <property type="entry name" value="PHOSPHATIDYLINOSITOL-GLYCAN BIOSYNTHESIS CLASS X PROTEIN"/>
    <property type="match status" value="1"/>
</dbReference>
<dbReference type="EMBL" id="KN834800">
    <property type="protein sequence ID" value="KIK56066.1"/>
    <property type="molecule type" value="Genomic_DNA"/>
</dbReference>
<evidence type="ECO:0000256" key="2">
    <source>
        <dbReference type="ARBA" id="ARBA00004687"/>
    </source>
</evidence>
<evidence type="ECO:0000256" key="7">
    <source>
        <dbReference type="ARBA" id="ARBA00022989"/>
    </source>
</evidence>
<dbReference type="GO" id="GO:0006506">
    <property type="term" value="P:GPI anchor biosynthetic process"/>
    <property type="evidence" value="ECO:0007669"/>
    <property type="project" value="UniProtKB-UniPathway"/>
</dbReference>
<organism evidence="11 12">
    <name type="scientific">Collybiopsis luxurians FD-317 M1</name>
    <dbReference type="NCBI Taxonomy" id="944289"/>
    <lineage>
        <taxon>Eukaryota</taxon>
        <taxon>Fungi</taxon>
        <taxon>Dikarya</taxon>
        <taxon>Basidiomycota</taxon>
        <taxon>Agaricomycotina</taxon>
        <taxon>Agaricomycetes</taxon>
        <taxon>Agaricomycetidae</taxon>
        <taxon>Agaricales</taxon>
        <taxon>Marasmiineae</taxon>
        <taxon>Omphalotaceae</taxon>
        <taxon>Collybiopsis</taxon>
        <taxon>Collybiopsis luxurians</taxon>
    </lineage>
</organism>
<evidence type="ECO:0000256" key="3">
    <source>
        <dbReference type="ARBA" id="ARBA00010345"/>
    </source>
</evidence>
<dbReference type="AlphaFoldDB" id="A0A0D0BMG9"/>
<dbReference type="PANTHER" id="PTHR28650">
    <property type="entry name" value="PHOSPHATIDYLINOSITOL-GLYCAN BIOSYNTHESIS CLASS X PROTEIN"/>
    <property type="match status" value="1"/>
</dbReference>
<keyword evidence="7 10" id="KW-1133">Transmembrane helix</keyword>
<accession>A0A0D0BMG9</accession>
<keyword evidence="8 10" id="KW-0472">Membrane</keyword>
<evidence type="ECO:0000256" key="10">
    <source>
        <dbReference type="RuleBase" id="RU366056"/>
    </source>
</evidence>
<evidence type="ECO:0000256" key="6">
    <source>
        <dbReference type="ARBA" id="ARBA00022824"/>
    </source>
</evidence>
<keyword evidence="9" id="KW-0325">Glycoprotein</keyword>
<comment type="pathway">
    <text evidence="2 10">Glycolipid biosynthesis; glycosylphosphatidylinositol-anchor biosynthesis.</text>
</comment>
<comment type="subcellular location">
    <subcellularLocation>
        <location evidence="1 10">Endoplasmic reticulum membrane</location>
        <topology evidence="1 10">Single-pass membrane protein</topology>
    </subcellularLocation>
</comment>
<gene>
    <name evidence="11" type="ORF">GYMLUDRAFT_99295</name>
</gene>
<keyword evidence="6 10" id="KW-0256">Endoplasmic reticulum</keyword>
<dbReference type="Pfam" id="PF08320">
    <property type="entry name" value="PIG-X"/>
    <property type="match status" value="1"/>
</dbReference>
<keyword evidence="4 10" id="KW-0337">GPI-anchor biosynthesis</keyword>
<dbReference type="Proteomes" id="UP000053593">
    <property type="component" value="Unassembled WGS sequence"/>
</dbReference>
<evidence type="ECO:0000256" key="1">
    <source>
        <dbReference type="ARBA" id="ARBA00004389"/>
    </source>
</evidence>
<keyword evidence="5 10" id="KW-0812">Transmembrane</keyword>